<evidence type="ECO:0000313" key="3">
    <source>
        <dbReference type="Proteomes" id="UP000504636"/>
    </source>
</evidence>
<feature type="compositionally biased region" description="Basic and acidic residues" evidence="1">
    <location>
        <begin position="61"/>
        <end position="77"/>
    </location>
</feature>
<dbReference type="RefSeq" id="XP_033572361.1">
    <property type="nucleotide sequence ID" value="XM_033725970.1"/>
</dbReference>
<evidence type="ECO:0000256" key="1">
    <source>
        <dbReference type="SAM" id="MobiDB-lite"/>
    </source>
</evidence>
<dbReference type="EMBL" id="MU003710">
    <property type="protein sequence ID" value="KAF2805397.1"/>
    <property type="molecule type" value="Genomic_DNA"/>
</dbReference>
<reference evidence="2 4" key="1">
    <citation type="journal article" date="2020" name="Stud. Mycol.">
        <title>101 Dothideomycetes genomes: a test case for predicting lifestyles and emergence of pathogens.</title>
        <authorList>
            <person name="Haridas S."/>
            <person name="Albert R."/>
            <person name="Binder M."/>
            <person name="Bloem J."/>
            <person name="Labutti K."/>
            <person name="Salamov A."/>
            <person name="Andreopoulos B."/>
            <person name="Baker S."/>
            <person name="Barry K."/>
            <person name="Bills G."/>
            <person name="Bluhm B."/>
            <person name="Cannon C."/>
            <person name="Castanera R."/>
            <person name="Culley D."/>
            <person name="Daum C."/>
            <person name="Ezra D."/>
            <person name="Gonzalez J."/>
            <person name="Henrissat B."/>
            <person name="Kuo A."/>
            <person name="Liang C."/>
            <person name="Lipzen A."/>
            <person name="Lutzoni F."/>
            <person name="Magnuson J."/>
            <person name="Mondo S."/>
            <person name="Nolan M."/>
            <person name="Ohm R."/>
            <person name="Pangilinan J."/>
            <person name="Park H.-J."/>
            <person name="Ramirez L."/>
            <person name="Alfaro M."/>
            <person name="Sun H."/>
            <person name="Tritt A."/>
            <person name="Yoshinaga Y."/>
            <person name="Zwiers L.-H."/>
            <person name="Turgeon B."/>
            <person name="Goodwin S."/>
            <person name="Spatafora J."/>
            <person name="Crous P."/>
            <person name="Grigoriev I."/>
        </authorList>
    </citation>
    <scope>NUCLEOTIDE SEQUENCE</scope>
    <source>
        <strain evidence="2 4">CBS 304.34</strain>
    </source>
</reference>
<keyword evidence="3" id="KW-1185">Reference proteome</keyword>
<accession>A0A6A6YC33</accession>
<dbReference type="AlphaFoldDB" id="A0A6A6YC33"/>
<feature type="compositionally biased region" description="Basic and acidic residues" evidence="1">
    <location>
        <begin position="20"/>
        <end position="31"/>
    </location>
</feature>
<evidence type="ECO:0000313" key="4">
    <source>
        <dbReference type="RefSeq" id="XP_033572361.1"/>
    </source>
</evidence>
<protein>
    <submittedName>
        <fullName evidence="2 4">Uncharacterized protein</fullName>
    </submittedName>
</protein>
<organism evidence="2">
    <name type="scientific">Mytilinidion resinicola</name>
    <dbReference type="NCBI Taxonomy" id="574789"/>
    <lineage>
        <taxon>Eukaryota</taxon>
        <taxon>Fungi</taxon>
        <taxon>Dikarya</taxon>
        <taxon>Ascomycota</taxon>
        <taxon>Pezizomycotina</taxon>
        <taxon>Dothideomycetes</taxon>
        <taxon>Pleosporomycetidae</taxon>
        <taxon>Mytilinidiales</taxon>
        <taxon>Mytilinidiaceae</taxon>
        <taxon>Mytilinidion</taxon>
    </lineage>
</organism>
<feature type="compositionally biased region" description="Basic and acidic residues" evidence="1">
    <location>
        <begin position="134"/>
        <end position="144"/>
    </location>
</feature>
<sequence length="150" mass="16703">MHGQNLPKTHKQGKRMTATKPEDNEQKPKHADRQKHKPIQDTFHSKTTSNNTNTQNGANNQDHHTRAQPKKTTDRTTHMTGRPARHSATAAASTRKRSRTPKPAPQTKINHHKPIPADRPQPNAAPGKPTTRGGPEKDEPKKTNDPTPAR</sequence>
<proteinExistence type="predicted"/>
<reference evidence="4" key="2">
    <citation type="submission" date="2020-04" db="EMBL/GenBank/DDBJ databases">
        <authorList>
            <consortium name="NCBI Genome Project"/>
        </authorList>
    </citation>
    <scope>NUCLEOTIDE SEQUENCE</scope>
    <source>
        <strain evidence="4">CBS 304.34</strain>
    </source>
</reference>
<reference evidence="4" key="3">
    <citation type="submission" date="2025-04" db="UniProtKB">
        <authorList>
            <consortium name="RefSeq"/>
        </authorList>
    </citation>
    <scope>IDENTIFICATION</scope>
    <source>
        <strain evidence="4">CBS 304.34</strain>
    </source>
</reference>
<feature type="region of interest" description="Disordered" evidence="1">
    <location>
        <begin position="1"/>
        <end position="150"/>
    </location>
</feature>
<evidence type="ECO:0000313" key="2">
    <source>
        <dbReference type="EMBL" id="KAF2805397.1"/>
    </source>
</evidence>
<name>A0A6A6YC33_9PEZI</name>
<dbReference type="Proteomes" id="UP000504636">
    <property type="component" value="Unplaced"/>
</dbReference>
<gene>
    <name evidence="2 4" type="ORF">BDZ99DRAFT_525097</name>
</gene>
<feature type="compositionally biased region" description="Low complexity" evidence="1">
    <location>
        <begin position="47"/>
        <end position="60"/>
    </location>
</feature>
<dbReference type="GeneID" id="54466863"/>